<dbReference type="Proteomes" id="UP000014060">
    <property type="component" value="Unassembled WGS sequence"/>
</dbReference>
<proteinExistence type="predicted"/>
<feature type="region of interest" description="Disordered" evidence="1">
    <location>
        <begin position="1"/>
        <end position="26"/>
    </location>
</feature>
<sequence length="60" mass="6544">MRKDDFNLDLKIQSSNKEGGPSPRTTQWTVARTIGYMTSRGVCGQNTGTVIKPNTVGCRA</sequence>
<feature type="compositionally biased region" description="Polar residues" evidence="1">
    <location>
        <begin position="12"/>
        <end position="26"/>
    </location>
</feature>
<dbReference type="EMBL" id="AHCJ01000050">
    <property type="protein sequence ID" value="EOQ59776.1"/>
    <property type="molecule type" value="Genomic_DNA"/>
</dbReference>
<dbReference type="AlphaFoldDB" id="A0ABC9SUV3"/>
<comment type="caution">
    <text evidence="3">The sequence shown here is derived from an EMBL/GenBank/DDBJ whole genome shotgun (WGS) entry which is preliminary data.</text>
</comment>
<organism evidence="3 4">
    <name type="scientific">Bacillus cereus TIAC219</name>
    <dbReference type="NCBI Taxonomy" id="718222"/>
    <lineage>
        <taxon>Bacteria</taxon>
        <taxon>Bacillati</taxon>
        <taxon>Bacillota</taxon>
        <taxon>Bacilli</taxon>
        <taxon>Bacillales</taxon>
        <taxon>Bacillaceae</taxon>
        <taxon>Bacillus</taxon>
        <taxon>Bacillus cereus group</taxon>
    </lineage>
</organism>
<gene>
    <name evidence="3" type="ORF">IAY_07112</name>
    <name evidence="2" type="ORF">IAY_07165</name>
</gene>
<evidence type="ECO:0000256" key="1">
    <source>
        <dbReference type="SAM" id="MobiDB-lite"/>
    </source>
</evidence>
<evidence type="ECO:0000313" key="3">
    <source>
        <dbReference type="EMBL" id="EOQ59776.1"/>
    </source>
</evidence>
<dbReference type="EMBL" id="AHCJ01000080">
    <property type="protein sequence ID" value="EOQ58141.1"/>
    <property type="molecule type" value="Genomic_DNA"/>
</dbReference>
<protein>
    <submittedName>
        <fullName evidence="3">Uncharacterized protein</fullName>
    </submittedName>
</protein>
<evidence type="ECO:0000313" key="4">
    <source>
        <dbReference type="Proteomes" id="UP000014060"/>
    </source>
</evidence>
<reference evidence="3 4" key="1">
    <citation type="submission" date="2013-01" db="EMBL/GenBank/DDBJ databases">
        <title>The Genome Sequence of Bacillus cereus TIAC219.</title>
        <authorList>
            <consortium name="The Broad Institute Genome Sequencing Platform"/>
            <consortium name="The Broad Institute Genome Sequencing Center for Infectious Disease"/>
            <person name="Feldgarden M."/>
            <person name="Van der Auwera G.A."/>
            <person name="Mahillon J."/>
            <person name="Duprez V."/>
            <person name="Timmery S."/>
            <person name="Mattelet C."/>
            <person name="Dierick K."/>
            <person name="Sun M."/>
            <person name="Yu Z."/>
            <person name="Zhu L."/>
            <person name="Hu X."/>
            <person name="Shank E.B."/>
            <person name="Swiecicka I."/>
            <person name="Hansen B.M."/>
            <person name="Andrup L."/>
            <person name="Walker B."/>
            <person name="Young S.K."/>
            <person name="Zeng Q."/>
            <person name="Gargeya S."/>
            <person name="Fitzgerald M."/>
            <person name="Haas B."/>
            <person name="Abouelleil A."/>
            <person name="Alvarado L."/>
            <person name="Arachchi H.M."/>
            <person name="Berlin A.M."/>
            <person name="Chapman S.B."/>
            <person name="Dewar J."/>
            <person name="Goldberg J."/>
            <person name="Griggs A."/>
            <person name="Gujja S."/>
            <person name="Hansen M."/>
            <person name="Howarth C."/>
            <person name="Imamovic A."/>
            <person name="Larimer J."/>
            <person name="McCowan C."/>
            <person name="Murphy C."/>
            <person name="Neiman D."/>
            <person name="Pearson M."/>
            <person name="Priest M."/>
            <person name="Roberts A."/>
            <person name="Saif S."/>
            <person name="Shea T."/>
            <person name="Sisk P."/>
            <person name="Sykes S."/>
            <person name="Wortman J."/>
            <person name="Nusbaum C."/>
            <person name="Birren B."/>
        </authorList>
    </citation>
    <scope>NUCLEOTIDE SEQUENCE [LARGE SCALE GENOMIC DNA]</scope>
    <source>
        <strain evidence="3 4">TIAC219</strain>
    </source>
</reference>
<name>A0ABC9SUV3_BACCE</name>
<dbReference type="RefSeq" id="WP_001224231.1">
    <property type="nucleotide sequence ID" value="NZ_KB976012.1"/>
</dbReference>
<evidence type="ECO:0000313" key="2">
    <source>
        <dbReference type="EMBL" id="EOQ58141.1"/>
    </source>
</evidence>
<accession>A0ABC9SUV3</accession>